<accession>A0A365N4N1</accession>
<evidence type="ECO:0000313" key="2">
    <source>
        <dbReference type="Proteomes" id="UP000251714"/>
    </source>
</evidence>
<dbReference type="EMBL" id="PKMI01000021">
    <property type="protein sequence ID" value="RBA15773.1"/>
    <property type="molecule type" value="Genomic_DNA"/>
</dbReference>
<organism evidence="1 2">
    <name type="scientific">Gibberella intermedia</name>
    <name type="common">Bulb rot disease fungus</name>
    <name type="synonym">Fusarium proliferatum</name>
    <dbReference type="NCBI Taxonomy" id="948311"/>
    <lineage>
        <taxon>Eukaryota</taxon>
        <taxon>Fungi</taxon>
        <taxon>Dikarya</taxon>
        <taxon>Ascomycota</taxon>
        <taxon>Pezizomycotina</taxon>
        <taxon>Sordariomycetes</taxon>
        <taxon>Hypocreomycetidae</taxon>
        <taxon>Hypocreales</taxon>
        <taxon>Nectriaceae</taxon>
        <taxon>Fusarium</taxon>
        <taxon>Fusarium fujikuroi species complex</taxon>
    </lineage>
</organism>
<dbReference type="Proteomes" id="UP000251714">
    <property type="component" value="Unassembled WGS sequence"/>
</dbReference>
<gene>
    <name evidence="1" type="ORF">FPRO05_12380</name>
</gene>
<dbReference type="AlphaFoldDB" id="A0A365N4N1"/>
<evidence type="ECO:0000313" key="1">
    <source>
        <dbReference type="EMBL" id="RBA15773.1"/>
    </source>
</evidence>
<name>A0A365N4N1_GIBIN</name>
<proteinExistence type="predicted"/>
<comment type="caution">
    <text evidence="1">The sequence shown here is derived from an EMBL/GenBank/DDBJ whole genome shotgun (WGS) entry which is preliminary data.</text>
</comment>
<reference evidence="1 2" key="1">
    <citation type="submission" date="2017-12" db="EMBL/GenBank/DDBJ databases">
        <title>Genome sequence of the mycotoxigenic crop pathogen Fusarium proliferatum, strain ITEM 2341 from Date Palm.</title>
        <authorList>
            <person name="Almiman B.F."/>
            <person name="Shittu T.A."/>
            <person name="Muthumeenakshi S."/>
            <person name="Baroncelli R."/>
            <person name="Sreenivasaprasada S."/>
        </authorList>
    </citation>
    <scope>NUCLEOTIDE SEQUENCE [LARGE SCALE GENOMIC DNA]</scope>
    <source>
        <strain evidence="1 2">ITEM 2341</strain>
    </source>
</reference>
<protein>
    <submittedName>
        <fullName evidence="1">Uncharacterized protein</fullName>
    </submittedName>
</protein>
<sequence length="120" mass="13669">MVHDEPGTAPIEPCTASEMENTIMDFDLKAQNEADDTVTLVNNCYASTTWRTRLQPEDSAAYACSHIATSHYTFAEFVAIRDLLLDHKPNDRDKFSLDYGESRDDMRSRARKGRAFGRYL</sequence>